<evidence type="ECO:0000313" key="2">
    <source>
        <dbReference type="EMBL" id="KAI5323078.1"/>
    </source>
</evidence>
<dbReference type="AlphaFoldDB" id="A0AAD4YWB7"/>
<organism evidence="2 3">
    <name type="scientific">Prunus dulcis</name>
    <name type="common">Almond</name>
    <name type="synonym">Amygdalus dulcis</name>
    <dbReference type="NCBI Taxonomy" id="3755"/>
    <lineage>
        <taxon>Eukaryota</taxon>
        <taxon>Viridiplantae</taxon>
        <taxon>Streptophyta</taxon>
        <taxon>Embryophyta</taxon>
        <taxon>Tracheophyta</taxon>
        <taxon>Spermatophyta</taxon>
        <taxon>Magnoliopsida</taxon>
        <taxon>eudicotyledons</taxon>
        <taxon>Gunneridae</taxon>
        <taxon>Pentapetalae</taxon>
        <taxon>rosids</taxon>
        <taxon>fabids</taxon>
        <taxon>Rosales</taxon>
        <taxon>Rosaceae</taxon>
        <taxon>Amygdaloideae</taxon>
        <taxon>Amygdaleae</taxon>
        <taxon>Prunus</taxon>
    </lineage>
</organism>
<comment type="caution">
    <text evidence="2">The sequence shown here is derived from an EMBL/GenBank/DDBJ whole genome shotgun (WGS) entry which is preliminary data.</text>
</comment>
<keyword evidence="3" id="KW-1185">Reference proteome</keyword>
<protein>
    <submittedName>
        <fullName evidence="2">Uncharacterized protein</fullName>
    </submittedName>
</protein>
<evidence type="ECO:0000256" key="1">
    <source>
        <dbReference type="SAM" id="MobiDB-lite"/>
    </source>
</evidence>
<feature type="region of interest" description="Disordered" evidence="1">
    <location>
        <begin position="102"/>
        <end position="129"/>
    </location>
</feature>
<dbReference type="Proteomes" id="UP001054821">
    <property type="component" value="Chromosome 6"/>
</dbReference>
<feature type="compositionally biased region" description="Polar residues" evidence="1">
    <location>
        <begin position="111"/>
        <end position="129"/>
    </location>
</feature>
<dbReference type="EMBL" id="JAJFAZ020000006">
    <property type="protein sequence ID" value="KAI5323078.1"/>
    <property type="molecule type" value="Genomic_DNA"/>
</dbReference>
<reference evidence="2 3" key="1">
    <citation type="journal article" date="2022" name="G3 (Bethesda)">
        <title>Whole-genome sequence and methylome profiling of the almond [Prunus dulcis (Mill.) D.A. Webb] cultivar 'Nonpareil'.</title>
        <authorList>
            <person name="D'Amico-Willman K.M."/>
            <person name="Ouma W.Z."/>
            <person name="Meulia T."/>
            <person name="Sideli G.M."/>
            <person name="Gradziel T.M."/>
            <person name="Fresnedo-Ramirez J."/>
        </authorList>
    </citation>
    <scope>NUCLEOTIDE SEQUENCE [LARGE SCALE GENOMIC DNA]</scope>
    <source>
        <strain evidence="2">Clone GOH B32 T37-40</strain>
    </source>
</reference>
<accession>A0AAD4YWB7</accession>
<gene>
    <name evidence="2" type="ORF">L3X38_032150</name>
</gene>
<sequence length="129" mass="14093">MGNSSTSKIHDQGKIVLKMTSGKEVTLNNVLAICIHCDSQSTIARAQNDMYNGKSRPYTSKTQNVKQLLSSGIITIDYIKSKDNLADPFTKGFNGEQVYRSSRGMGLKPMSNESSLRSQDLGSKGTTKL</sequence>
<evidence type="ECO:0000313" key="3">
    <source>
        <dbReference type="Proteomes" id="UP001054821"/>
    </source>
</evidence>
<proteinExistence type="predicted"/>
<name>A0AAD4YWB7_PRUDU</name>